<dbReference type="InterPro" id="IPR013328">
    <property type="entry name" value="6PGD_dom2"/>
</dbReference>
<feature type="domain" description="Mannitol dehydrogenase C-terminal" evidence="4">
    <location>
        <begin position="306"/>
        <end position="448"/>
    </location>
</feature>
<feature type="domain" description="Mannitol dehydrogenase N-terminal" evidence="3">
    <location>
        <begin position="47"/>
        <end position="297"/>
    </location>
</feature>
<dbReference type="GO" id="GO:0008926">
    <property type="term" value="F:mannitol-1-phosphate 5-dehydrogenase activity"/>
    <property type="evidence" value="ECO:0007669"/>
    <property type="project" value="UniProtKB-EC"/>
</dbReference>
<comment type="catalytic activity">
    <reaction evidence="2">
        <text>D-mannitol 1-phosphate + NAD(+) = beta-D-fructose 6-phosphate + NADH + H(+)</text>
        <dbReference type="Rhea" id="RHEA:19661"/>
        <dbReference type="ChEBI" id="CHEBI:15378"/>
        <dbReference type="ChEBI" id="CHEBI:57540"/>
        <dbReference type="ChEBI" id="CHEBI:57634"/>
        <dbReference type="ChEBI" id="CHEBI:57945"/>
        <dbReference type="ChEBI" id="CHEBI:61381"/>
        <dbReference type="EC" id="1.1.1.17"/>
    </reaction>
</comment>
<dbReference type="InterPro" id="IPR013131">
    <property type="entry name" value="Mannitol_DH_N"/>
</dbReference>
<dbReference type="EMBL" id="AP018203">
    <property type="protein sequence ID" value="BAY54049.1"/>
    <property type="molecule type" value="Genomic_DNA"/>
</dbReference>
<reference evidence="5 6" key="1">
    <citation type="submission" date="2017-06" db="EMBL/GenBank/DDBJ databases">
        <title>Genome sequencing of cyanobaciteial culture collection at National Institute for Environmental Studies (NIES).</title>
        <authorList>
            <person name="Hirose Y."/>
            <person name="Shimura Y."/>
            <person name="Fujisawa T."/>
            <person name="Nakamura Y."/>
            <person name="Kawachi M."/>
        </authorList>
    </citation>
    <scope>NUCLEOTIDE SEQUENCE [LARGE SCALE GENOMIC DNA]</scope>
    <source>
        <strain evidence="5 6">NIES-2135</strain>
    </source>
</reference>
<evidence type="ECO:0000256" key="2">
    <source>
        <dbReference type="ARBA" id="ARBA00048615"/>
    </source>
</evidence>
<dbReference type="InterPro" id="IPR000669">
    <property type="entry name" value="Mannitol_DH"/>
</dbReference>
<dbReference type="PRINTS" id="PR00084">
    <property type="entry name" value="MTLDHDRGNASE"/>
</dbReference>
<keyword evidence="1" id="KW-0560">Oxidoreductase</keyword>
<dbReference type="InterPro" id="IPR036291">
    <property type="entry name" value="NAD(P)-bd_dom_sf"/>
</dbReference>
<evidence type="ECO:0000256" key="1">
    <source>
        <dbReference type="ARBA" id="ARBA00023002"/>
    </source>
</evidence>
<dbReference type="PANTHER" id="PTHR43362:SF1">
    <property type="entry name" value="MANNITOL DEHYDROGENASE 2-RELATED"/>
    <property type="match status" value="1"/>
</dbReference>
<evidence type="ECO:0000259" key="4">
    <source>
        <dbReference type="Pfam" id="PF08125"/>
    </source>
</evidence>
<dbReference type="PANTHER" id="PTHR43362">
    <property type="entry name" value="MANNITOL DEHYDROGENASE DSF1-RELATED"/>
    <property type="match status" value="1"/>
</dbReference>
<proteinExistence type="predicted"/>
<organism evidence="5 6">
    <name type="scientific">Leptolyngbya boryana NIES-2135</name>
    <dbReference type="NCBI Taxonomy" id="1973484"/>
    <lineage>
        <taxon>Bacteria</taxon>
        <taxon>Bacillati</taxon>
        <taxon>Cyanobacteriota</taxon>
        <taxon>Cyanophyceae</taxon>
        <taxon>Leptolyngbyales</taxon>
        <taxon>Leptolyngbyaceae</taxon>
        <taxon>Leptolyngbya group</taxon>
        <taxon>Leptolyngbya</taxon>
    </lineage>
</organism>
<dbReference type="Gene3D" id="3.40.50.720">
    <property type="entry name" value="NAD(P)-binding Rossmann-like Domain"/>
    <property type="match status" value="1"/>
</dbReference>
<dbReference type="SUPFAM" id="SSF51735">
    <property type="entry name" value="NAD(P)-binding Rossmann-fold domains"/>
    <property type="match status" value="1"/>
</dbReference>
<protein>
    <submittedName>
        <fullName evidence="5">Mannitol 2-dehydrogenase</fullName>
    </submittedName>
</protein>
<dbReference type="AlphaFoldDB" id="A0A1Z4JB99"/>
<dbReference type="Pfam" id="PF08125">
    <property type="entry name" value="Mannitol_dh_C"/>
    <property type="match status" value="1"/>
</dbReference>
<name>A0A1Z4JB99_LEPBY</name>
<evidence type="ECO:0000313" key="6">
    <source>
        <dbReference type="Proteomes" id="UP000217895"/>
    </source>
</evidence>
<evidence type="ECO:0000259" key="3">
    <source>
        <dbReference type="Pfam" id="PF01232"/>
    </source>
</evidence>
<gene>
    <name evidence="5" type="ORF">NIES2135_08630</name>
</gene>
<dbReference type="InterPro" id="IPR008927">
    <property type="entry name" value="6-PGluconate_DH-like_C_sf"/>
</dbReference>
<dbReference type="SUPFAM" id="SSF48179">
    <property type="entry name" value="6-phosphogluconate dehydrogenase C-terminal domain-like"/>
    <property type="match status" value="1"/>
</dbReference>
<dbReference type="InterPro" id="IPR013118">
    <property type="entry name" value="Mannitol_DH_C"/>
</dbReference>
<dbReference type="Gene3D" id="1.10.1040.10">
    <property type="entry name" value="N-(1-d-carboxylethyl)-l-norvaline Dehydrogenase, domain 2"/>
    <property type="match status" value="1"/>
</dbReference>
<sequence length="503" mass="56686">MISHISPDALSACTSAESQSSEVAFNKNVADLWNQSPSYNRKALNTGIVHFGPGRFFRAHLARIIHEHLSNQCQDLRWGICGVSLKSRSAIATLQSQNFLYTSTDRYSGDEIHESARVIGSINQIVDGITEQDYVLALMTSPSLHLVTLTVTQAGYCLDQNFNLDLSHESIVHDLNHPDRPTTAIGFIVEALRRRRERDIAPFTTLSCDNLPRNGTILQRAVLTYADQIDPAFADYLINQAAFPNTVVDRIVPQKHESDDQHPYRLLQVRDRAPIVTEPFWQFVVEDKFTSDRPLWEETGVTMTDDITPFLYMKSRFLNAVHSFIACLAVRAGVEYVHQCLKSPEFYSFIRLLMEDIAAATPVPDYMCEQYIEQVLRRLSNEALPDLIARISAETARKLGKYILPILQDAHAQKLNLEHLMLPIAAWMLALQDGISETGTAFHANDKADVIIMAQAGAALSQILGLEKCECTDTLDRYCDRALREIRTRGLSATLRYYSEEPI</sequence>
<dbReference type="Pfam" id="PF01232">
    <property type="entry name" value="Mannitol_dh"/>
    <property type="match status" value="1"/>
</dbReference>
<evidence type="ECO:0000313" key="5">
    <source>
        <dbReference type="EMBL" id="BAY54049.1"/>
    </source>
</evidence>
<dbReference type="InterPro" id="IPR050988">
    <property type="entry name" value="Mannitol_DH/Oxidoreductase"/>
</dbReference>
<accession>A0A1Z4JB99</accession>
<keyword evidence="6" id="KW-1185">Reference proteome</keyword>
<dbReference type="Proteomes" id="UP000217895">
    <property type="component" value="Chromosome"/>
</dbReference>